<evidence type="ECO:0000259" key="2">
    <source>
        <dbReference type="Pfam" id="PF26270"/>
    </source>
</evidence>
<sequence length="311" mass="33465">MGVGTSIQRLGHFLEACDEGIGTVHGVEFAGRIDADTGSTADVELTVPTTEKDALTVADVTIGADGRLQFVLETTDPVVPADDELEVEPAAATIDAEGTVTASIRASTSTDGTAADERVDRSSRSETVTASEDEAADGGDREVPPFRDPELLSDVYDSCETFAEMSEAIEMDVTAETVRRYMIDYGIHEPDQYDTDAGGATAGNDDTPTPETGDRDRPESTADESSPVVLTDGLGLPETVTVDGLVEAVSRSNTIYEVERDVGLEREETLELLRRLDLLEFVVGRIRDGYERDVGREDVLERLREASSKQP</sequence>
<dbReference type="AlphaFoldDB" id="A0A1H1BWQ3"/>
<dbReference type="Pfam" id="PF26272">
    <property type="entry name" value="DUF8073_N"/>
    <property type="match status" value="1"/>
</dbReference>
<feature type="domain" description="DUF8073" evidence="2">
    <location>
        <begin position="244"/>
        <end position="307"/>
    </location>
</feature>
<reference evidence="6" key="1">
    <citation type="submission" date="2016-10" db="EMBL/GenBank/DDBJ databases">
        <authorList>
            <person name="Varghese N."/>
            <person name="Submissions S."/>
        </authorList>
    </citation>
    <scope>NUCLEOTIDE SEQUENCE [LARGE SCALE GENOMIC DNA]</scope>
    <source>
        <strain evidence="6">DSM 24767</strain>
    </source>
</reference>
<dbReference type="Pfam" id="PF26271">
    <property type="entry name" value="DUF8073_M"/>
    <property type="match status" value="1"/>
</dbReference>
<feature type="domain" description="DUF8073" evidence="4">
    <location>
        <begin position="4"/>
        <end position="106"/>
    </location>
</feature>
<dbReference type="InterPro" id="IPR058811">
    <property type="entry name" value="DUF8073_N"/>
</dbReference>
<dbReference type="InterPro" id="IPR058809">
    <property type="entry name" value="DUF8073_M"/>
</dbReference>
<dbReference type="EMBL" id="FNLC01000001">
    <property type="protein sequence ID" value="SDQ56321.1"/>
    <property type="molecule type" value="Genomic_DNA"/>
</dbReference>
<feature type="domain" description="DUF8073" evidence="3">
    <location>
        <begin position="146"/>
        <end position="186"/>
    </location>
</feature>
<evidence type="ECO:0000259" key="3">
    <source>
        <dbReference type="Pfam" id="PF26271"/>
    </source>
</evidence>
<evidence type="ECO:0000313" key="6">
    <source>
        <dbReference type="Proteomes" id="UP000198848"/>
    </source>
</evidence>
<dbReference type="RefSeq" id="WP_090378670.1">
    <property type="nucleotide sequence ID" value="NZ_FNLC01000001.1"/>
</dbReference>
<evidence type="ECO:0000313" key="5">
    <source>
        <dbReference type="EMBL" id="SDQ56321.1"/>
    </source>
</evidence>
<evidence type="ECO:0000256" key="1">
    <source>
        <dbReference type="SAM" id="MobiDB-lite"/>
    </source>
</evidence>
<feature type="region of interest" description="Disordered" evidence="1">
    <location>
        <begin position="102"/>
        <end position="151"/>
    </location>
</feature>
<name>A0A1H1BWQ3_NATTX</name>
<feature type="region of interest" description="Disordered" evidence="1">
    <location>
        <begin position="190"/>
        <end position="234"/>
    </location>
</feature>
<dbReference type="InterPro" id="IPR058810">
    <property type="entry name" value="DUF8073_C"/>
</dbReference>
<feature type="compositionally biased region" description="Basic and acidic residues" evidence="1">
    <location>
        <begin position="138"/>
        <end position="150"/>
    </location>
</feature>
<feature type="compositionally biased region" description="Polar residues" evidence="1">
    <location>
        <begin position="102"/>
        <end position="112"/>
    </location>
</feature>
<keyword evidence="6" id="KW-1185">Reference proteome</keyword>
<dbReference type="OrthoDB" id="238089at2157"/>
<gene>
    <name evidence="5" type="ORF">SAMN04489842_1181</name>
</gene>
<proteinExistence type="predicted"/>
<protein>
    <submittedName>
        <fullName evidence="5">Uncharacterized protein</fullName>
    </submittedName>
</protein>
<dbReference type="Proteomes" id="UP000198848">
    <property type="component" value="Unassembled WGS sequence"/>
</dbReference>
<evidence type="ECO:0000259" key="4">
    <source>
        <dbReference type="Pfam" id="PF26272"/>
    </source>
</evidence>
<organism evidence="5 6">
    <name type="scientific">Natronobacterium texcoconense</name>
    <dbReference type="NCBI Taxonomy" id="1095778"/>
    <lineage>
        <taxon>Archaea</taxon>
        <taxon>Methanobacteriati</taxon>
        <taxon>Methanobacteriota</taxon>
        <taxon>Stenosarchaea group</taxon>
        <taxon>Halobacteria</taxon>
        <taxon>Halobacteriales</taxon>
        <taxon>Natrialbaceae</taxon>
        <taxon>Natronobacterium</taxon>
    </lineage>
</organism>
<dbReference type="STRING" id="1095778.SAMN04489842_1181"/>
<dbReference type="Pfam" id="PF26270">
    <property type="entry name" value="DUF8073_C"/>
    <property type="match status" value="1"/>
</dbReference>
<feature type="compositionally biased region" description="Basic and acidic residues" evidence="1">
    <location>
        <begin position="115"/>
        <end position="124"/>
    </location>
</feature>
<accession>A0A1H1BWQ3</accession>